<keyword evidence="3 4" id="KW-0732">Signal</keyword>
<dbReference type="AlphaFoldDB" id="A0A2T0QEA1"/>
<feature type="domain" description="SsuA/THI5-like" evidence="5">
    <location>
        <begin position="72"/>
        <end position="257"/>
    </location>
</feature>
<evidence type="ECO:0000259" key="5">
    <source>
        <dbReference type="Pfam" id="PF09084"/>
    </source>
</evidence>
<sequence>MRAGRRTPAALLALALLAGGCAEQQGPPAVLAEPIGEARFDLSGVSVRIGTAQEQALGTSTSYLIEILEGWGAEVELITLTNLSGLEAMVAGQIDVAARSSDELVTGTARGMSVRAIGEPVSAMHYALVAADGIGSVAELSGARVAVSGPGGFDTFLLRHLLTEQGMDPDTDVRLMPIGGSTERTATLIAGQADASIVFADNWIALEQRGADLQLVGYAADLVPGLSSRTYYAESSYLDANPEVADAIACANLEANQAIGAGRDAFIRFTLDNVQGTSENDVARFYDLAAELDMYPTDPEQVLVPDGYASLAELMASTGAVEQPVSADDFVDRGPLERAAAAGCGQDGD</sequence>
<evidence type="ECO:0000256" key="1">
    <source>
        <dbReference type="ARBA" id="ARBA00004418"/>
    </source>
</evidence>
<comment type="caution">
    <text evidence="6">The sequence shown here is derived from an EMBL/GenBank/DDBJ whole genome shotgun (WGS) entry which is preliminary data.</text>
</comment>
<dbReference type="PANTHER" id="PTHR30024">
    <property type="entry name" value="ALIPHATIC SULFONATES-BINDING PROTEIN-RELATED"/>
    <property type="match status" value="1"/>
</dbReference>
<dbReference type="RefSeq" id="WP_170140866.1">
    <property type="nucleotide sequence ID" value="NZ_PVZC01000001.1"/>
</dbReference>
<comment type="similarity">
    <text evidence="2">Belongs to the bacterial solute-binding protein SsuA/TauA family.</text>
</comment>
<reference evidence="6 7" key="1">
    <citation type="submission" date="2018-03" db="EMBL/GenBank/DDBJ databases">
        <title>Genomic Encyclopedia of Archaeal and Bacterial Type Strains, Phase II (KMG-II): from individual species to whole genera.</title>
        <authorList>
            <person name="Goeker M."/>
        </authorList>
    </citation>
    <scope>NUCLEOTIDE SEQUENCE [LARGE SCALE GENOMIC DNA]</scope>
    <source>
        <strain evidence="6 7">DSM 45601</strain>
    </source>
</reference>
<dbReference type="GO" id="GO:0042597">
    <property type="term" value="C:periplasmic space"/>
    <property type="evidence" value="ECO:0007669"/>
    <property type="project" value="UniProtKB-SubCell"/>
</dbReference>
<dbReference type="PANTHER" id="PTHR30024:SF47">
    <property type="entry name" value="TAURINE-BINDING PERIPLASMIC PROTEIN"/>
    <property type="match status" value="1"/>
</dbReference>
<gene>
    <name evidence="6" type="ORF">CLV72_101876</name>
</gene>
<dbReference type="Gene3D" id="3.40.190.10">
    <property type="entry name" value="Periplasmic binding protein-like II"/>
    <property type="match status" value="2"/>
</dbReference>
<dbReference type="InterPro" id="IPR015168">
    <property type="entry name" value="SsuA/THI5"/>
</dbReference>
<evidence type="ECO:0000256" key="4">
    <source>
        <dbReference type="SAM" id="SignalP"/>
    </source>
</evidence>
<proteinExistence type="inferred from homology"/>
<evidence type="ECO:0000256" key="2">
    <source>
        <dbReference type="ARBA" id="ARBA00010742"/>
    </source>
</evidence>
<organism evidence="6 7">
    <name type="scientific">Allonocardiopsis opalescens</name>
    <dbReference type="NCBI Taxonomy" id="1144618"/>
    <lineage>
        <taxon>Bacteria</taxon>
        <taxon>Bacillati</taxon>
        <taxon>Actinomycetota</taxon>
        <taxon>Actinomycetes</taxon>
        <taxon>Streptosporangiales</taxon>
        <taxon>Allonocardiopsis</taxon>
    </lineage>
</organism>
<evidence type="ECO:0000313" key="7">
    <source>
        <dbReference type="Proteomes" id="UP000237846"/>
    </source>
</evidence>
<evidence type="ECO:0000256" key="3">
    <source>
        <dbReference type="ARBA" id="ARBA00022729"/>
    </source>
</evidence>
<comment type="subcellular location">
    <subcellularLocation>
        <location evidence="1">Periplasm</location>
    </subcellularLocation>
</comment>
<accession>A0A2T0QEA1</accession>
<protein>
    <submittedName>
        <fullName evidence="6">NitT/TauT family transport system substrate-binding protein</fullName>
    </submittedName>
</protein>
<name>A0A2T0QEA1_9ACTN</name>
<dbReference type="PROSITE" id="PS51257">
    <property type="entry name" value="PROKAR_LIPOPROTEIN"/>
    <property type="match status" value="1"/>
</dbReference>
<dbReference type="Pfam" id="PF09084">
    <property type="entry name" value="NMT1"/>
    <property type="match status" value="1"/>
</dbReference>
<evidence type="ECO:0000313" key="6">
    <source>
        <dbReference type="EMBL" id="PRY02274.1"/>
    </source>
</evidence>
<feature type="chain" id="PRO_5039311666" evidence="4">
    <location>
        <begin position="25"/>
        <end position="349"/>
    </location>
</feature>
<dbReference type="SUPFAM" id="SSF53850">
    <property type="entry name" value="Periplasmic binding protein-like II"/>
    <property type="match status" value="1"/>
</dbReference>
<dbReference type="Proteomes" id="UP000237846">
    <property type="component" value="Unassembled WGS sequence"/>
</dbReference>
<dbReference type="EMBL" id="PVZC01000001">
    <property type="protein sequence ID" value="PRY02274.1"/>
    <property type="molecule type" value="Genomic_DNA"/>
</dbReference>
<feature type="signal peptide" evidence="4">
    <location>
        <begin position="1"/>
        <end position="24"/>
    </location>
</feature>
<keyword evidence="7" id="KW-1185">Reference proteome</keyword>